<keyword evidence="1" id="KW-0472">Membrane</keyword>
<dbReference type="Proteomes" id="UP000694414">
    <property type="component" value="Unplaced"/>
</dbReference>
<reference evidence="2" key="1">
    <citation type="submission" date="2025-08" db="UniProtKB">
        <authorList>
            <consortium name="Ensembl"/>
        </authorList>
    </citation>
    <scope>IDENTIFICATION</scope>
</reference>
<feature type="transmembrane region" description="Helical" evidence="1">
    <location>
        <begin position="66"/>
        <end position="85"/>
    </location>
</feature>
<evidence type="ECO:0000313" key="2">
    <source>
        <dbReference type="Ensembl" id="ENSPSMP00000013528.1"/>
    </source>
</evidence>
<protein>
    <submittedName>
        <fullName evidence="2">Uncharacterized protein</fullName>
    </submittedName>
</protein>
<reference evidence="2" key="2">
    <citation type="submission" date="2025-09" db="UniProtKB">
        <authorList>
            <consortium name="Ensembl"/>
        </authorList>
    </citation>
    <scope>IDENTIFICATION</scope>
</reference>
<keyword evidence="1" id="KW-1133">Transmembrane helix</keyword>
<keyword evidence="1" id="KW-0812">Transmembrane</keyword>
<sequence length="93" mass="10410">MLQKAIFCSVLSDDPIFPELFGIGDNSSSFFLILKGHLTASDIRGEISPGVCILISLQDWSDRSPLFLWSLILYVLNLYLGMITYRSYSFAPA</sequence>
<dbReference type="GeneTree" id="ENSGT00910000148321"/>
<evidence type="ECO:0000256" key="1">
    <source>
        <dbReference type="SAM" id="Phobius"/>
    </source>
</evidence>
<accession>A0A8C8Z4Y7</accession>
<organism evidence="2 3">
    <name type="scientific">Prolemur simus</name>
    <name type="common">Greater bamboo lemur</name>
    <name type="synonym">Hapalemur simus</name>
    <dbReference type="NCBI Taxonomy" id="1328070"/>
    <lineage>
        <taxon>Eukaryota</taxon>
        <taxon>Metazoa</taxon>
        <taxon>Chordata</taxon>
        <taxon>Craniata</taxon>
        <taxon>Vertebrata</taxon>
        <taxon>Euteleostomi</taxon>
        <taxon>Mammalia</taxon>
        <taxon>Eutheria</taxon>
        <taxon>Euarchontoglires</taxon>
        <taxon>Primates</taxon>
        <taxon>Strepsirrhini</taxon>
        <taxon>Lemuriformes</taxon>
        <taxon>Lemuridae</taxon>
        <taxon>Prolemur</taxon>
    </lineage>
</organism>
<name>A0A8C8Z4Y7_PROSS</name>
<dbReference type="Ensembl" id="ENSPSMT00000015742.1">
    <property type="protein sequence ID" value="ENSPSMP00000013528.1"/>
    <property type="gene ID" value="ENSPSMG00000009723.1"/>
</dbReference>
<dbReference type="AlphaFoldDB" id="A0A8C8Z4Y7"/>
<keyword evidence="3" id="KW-1185">Reference proteome</keyword>
<evidence type="ECO:0000313" key="3">
    <source>
        <dbReference type="Proteomes" id="UP000694414"/>
    </source>
</evidence>
<proteinExistence type="predicted"/>